<feature type="transmembrane region" description="Helical" evidence="2">
    <location>
        <begin position="26"/>
        <end position="59"/>
    </location>
</feature>
<accession>K9TW87</accession>
<feature type="region of interest" description="Disordered" evidence="1">
    <location>
        <begin position="71"/>
        <end position="95"/>
    </location>
</feature>
<dbReference type="InParanoid" id="K9TW87"/>
<keyword evidence="4" id="KW-1185">Reference proteome</keyword>
<protein>
    <submittedName>
        <fullName evidence="3">Uncharacterized protein</fullName>
    </submittedName>
</protein>
<dbReference type="AlphaFoldDB" id="K9TW87"/>
<keyword evidence="2" id="KW-0812">Transmembrane</keyword>
<dbReference type="InterPro" id="IPR025458">
    <property type="entry name" value="DUF4278"/>
</dbReference>
<evidence type="ECO:0000256" key="1">
    <source>
        <dbReference type="SAM" id="MobiDB-lite"/>
    </source>
</evidence>
<dbReference type="Proteomes" id="UP000010384">
    <property type="component" value="Chromosome"/>
</dbReference>
<organism evidence="3 4">
    <name type="scientific">Chroococcidiopsis thermalis (strain PCC 7203)</name>
    <dbReference type="NCBI Taxonomy" id="251229"/>
    <lineage>
        <taxon>Bacteria</taxon>
        <taxon>Bacillati</taxon>
        <taxon>Cyanobacteriota</taxon>
        <taxon>Cyanophyceae</taxon>
        <taxon>Chroococcidiopsidales</taxon>
        <taxon>Chroococcidiopsidaceae</taxon>
        <taxon>Chroococcidiopsis</taxon>
    </lineage>
</organism>
<feature type="region of interest" description="Disordered" evidence="1">
    <location>
        <begin position="112"/>
        <end position="145"/>
    </location>
</feature>
<keyword evidence="2" id="KW-1133">Transmembrane helix</keyword>
<dbReference type="KEGG" id="cthe:Chro_1284"/>
<dbReference type="EMBL" id="CP003597">
    <property type="protein sequence ID" value="AFY86810.1"/>
    <property type="molecule type" value="Genomic_DNA"/>
</dbReference>
<gene>
    <name evidence="3" type="ORF">Chro_1284</name>
</gene>
<evidence type="ECO:0000313" key="4">
    <source>
        <dbReference type="Proteomes" id="UP000010384"/>
    </source>
</evidence>
<name>K9TW87_CHRTP</name>
<dbReference type="HOGENOM" id="CLU_142897_0_0_3"/>
<reference evidence="3 4" key="1">
    <citation type="submission" date="2012-06" db="EMBL/GenBank/DDBJ databases">
        <title>Finished chromosome of genome of Chroococcidiopsis thermalis PCC 7203.</title>
        <authorList>
            <consortium name="US DOE Joint Genome Institute"/>
            <person name="Gugger M."/>
            <person name="Coursin T."/>
            <person name="Rippka R."/>
            <person name="Tandeau De Marsac N."/>
            <person name="Huntemann M."/>
            <person name="Wei C.-L."/>
            <person name="Han J."/>
            <person name="Detter J.C."/>
            <person name="Han C."/>
            <person name="Tapia R."/>
            <person name="Davenport K."/>
            <person name="Daligault H."/>
            <person name="Erkkila T."/>
            <person name="Gu W."/>
            <person name="Munk A.C.C."/>
            <person name="Teshima H."/>
            <person name="Xu Y."/>
            <person name="Chain P."/>
            <person name="Chen A."/>
            <person name="Krypides N."/>
            <person name="Mavromatis K."/>
            <person name="Markowitz V."/>
            <person name="Szeto E."/>
            <person name="Ivanova N."/>
            <person name="Mikhailova N."/>
            <person name="Ovchinnikova G."/>
            <person name="Pagani I."/>
            <person name="Pati A."/>
            <person name="Goodwin L."/>
            <person name="Peters L."/>
            <person name="Pitluck S."/>
            <person name="Woyke T."/>
            <person name="Kerfeld C."/>
        </authorList>
    </citation>
    <scope>NUCLEOTIDE SEQUENCE [LARGE SCALE GENOMIC DNA]</scope>
    <source>
        <strain evidence="3 4">PCC 7203</strain>
    </source>
</reference>
<sequence>MRLLFLLPLTTSLLSGYLCKKSADEMAYLTGTATVVSLILALILAPWQIQLLILCVTIFGTKKLLLKNLSKSESNSTAQSITQSDRPQIAIPSISSENDAVAEVKGMYRGAPWLSSQEKTPAPQPDPANLKYRGASVVKQGSSDQ</sequence>
<evidence type="ECO:0000256" key="2">
    <source>
        <dbReference type="SAM" id="Phobius"/>
    </source>
</evidence>
<feature type="compositionally biased region" description="Polar residues" evidence="1">
    <location>
        <begin position="77"/>
        <end position="86"/>
    </location>
</feature>
<dbReference type="Pfam" id="PF14105">
    <property type="entry name" value="DUF4278"/>
    <property type="match status" value="1"/>
</dbReference>
<dbReference type="PATRIC" id="fig|251229.3.peg.1508"/>
<evidence type="ECO:0000313" key="3">
    <source>
        <dbReference type="EMBL" id="AFY86810.1"/>
    </source>
</evidence>
<proteinExistence type="predicted"/>
<keyword evidence="2" id="KW-0472">Membrane</keyword>
<dbReference type="eggNOG" id="ENOG5032Y6B">
    <property type="taxonomic scope" value="Bacteria"/>
</dbReference>